<evidence type="ECO:0000313" key="2">
    <source>
        <dbReference type="EMBL" id="SCW78813.1"/>
    </source>
</evidence>
<reference evidence="3" key="1">
    <citation type="submission" date="2016-10" db="EMBL/GenBank/DDBJ databases">
        <authorList>
            <person name="Varghese N."/>
            <person name="Submissions S."/>
        </authorList>
    </citation>
    <scope>NUCLEOTIDE SEQUENCE [LARGE SCALE GENOMIC DNA]</scope>
    <source>
        <strain evidence="3">CGMCC 1.3431</strain>
    </source>
</reference>
<gene>
    <name evidence="2" type="ORF">SAMN02927928_3421</name>
</gene>
<dbReference type="Proteomes" id="UP000199150">
    <property type="component" value="Unassembled WGS sequence"/>
</dbReference>
<dbReference type="CDD" id="cd03801">
    <property type="entry name" value="GT4_PimA-like"/>
    <property type="match status" value="1"/>
</dbReference>
<dbReference type="AlphaFoldDB" id="A0A1G4TBJ9"/>
<evidence type="ECO:0000259" key="1">
    <source>
        <dbReference type="Pfam" id="PF00534"/>
    </source>
</evidence>
<organism evidence="2 3">
    <name type="scientific">Asticcacaulis taihuensis</name>
    <dbReference type="NCBI Taxonomy" id="260084"/>
    <lineage>
        <taxon>Bacteria</taxon>
        <taxon>Pseudomonadati</taxon>
        <taxon>Pseudomonadota</taxon>
        <taxon>Alphaproteobacteria</taxon>
        <taxon>Caulobacterales</taxon>
        <taxon>Caulobacteraceae</taxon>
        <taxon>Asticcacaulis</taxon>
    </lineage>
</organism>
<dbReference type="EMBL" id="FMTS01000007">
    <property type="protein sequence ID" value="SCW78813.1"/>
    <property type="molecule type" value="Genomic_DNA"/>
</dbReference>
<dbReference type="InterPro" id="IPR001296">
    <property type="entry name" value="Glyco_trans_1"/>
</dbReference>
<dbReference type="PANTHER" id="PTHR12526">
    <property type="entry name" value="GLYCOSYLTRANSFERASE"/>
    <property type="match status" value="1"/>
</dbReference>
<dbReference type="Gene3D" id="3.40.50.2000">
    <property type="entry name" value="Glycogen Phosphorylase B"/>
    <property type="match status" value="1"/>
</dbReference>
<proteinExistence type="predicted"/>
<dbReference type="STRING" id="260084.SAMN02927928_3421"/>
<dbReference type="Pfam" id="PF00534">
    <property type="entry name" value="Glycos_transf_1"/>
    <property type="match status" value="1"/>
</dbReference>
<keyword evidence="2" id="KW-0808">Transferase</keyword>
<feature type="domain" description="Glycosyl transferase family 1" evidence="1">
    <location>
        <begin position="228"/>
        <end position="370"/>
    </location>
</feature>
<evidence type="ECO:0000313" key="3">
    <source>
        <dbReference type="Proteomes" id="UP000199150"/>
    </source>
</evidence>
<dbReference type="SUPFAM" id="SSF53756">
    <property type="entry name" value="UDP-Glycosyltransferase/glycogen phosphorylase"/>
    <property type="match status" value="1"/>
</dbReference>
<keyword evidence="3" id="KW-1185">Reference proteome</keyword>
<sequence>MPDKVVVMTDTSWPLGGAEAMALLSARVMADAGIPVVFIAGDDASKCPLIDNKNIEIIALGGAPLLDRAWAEAGLDGLHNARAKKLIETFIAERDTPGTVYHLHNWSQIFSPSIFQALAPVSSRLFISAHDFAIACPNLSYSNYQNNGAICTLKPLSMACIGTHCDRRAYSHKLWRVTRSLALRLNAGFARTKALIGIIHPFMFEWYERGGIPKDRIRVVRNPVNPFREARVEAENNRDFFFIGRLVSEKGPDLAAEAARMAGVPIRIIGDGDLRETMQAQYPEAKFEGWRNHAQIGELLKDARCVIVPSRLPETFTLVAHEALRSGIPVIAFNDVDGVEMAELGGAIVVPPREASSLAWAIQQMKDDAAVRTMSDIAYREGHRFSNTNDSWRDTLLGYYSELLIQSGIEVAVV</sequence>
<name>A0A1G4TBJ9_9CAUL</name>
<accession>A0A1G4TBJ9</accession>
<dbReference type="GO" id="GO:0016757">
    <property type="term" value="F:glycosyltransferase activity"/>
    <property type="evidence" value="ECO:0007669"/>
    <property type="project" value="InterPro"/>
</dbReference>
<protein>
    <submittedName>
        <fullName evidence="2">Glycosyl transferases group 1</fullName>
    </submittedName>
</protein>